<dbReference type="PANTHER" id="PTHR10357:SF213">
    <property type="entry name" value="ALPHA AMYLASE CATALYTIC REGION"/>
    <property type="match status" value="1"/>
</dbReference>
<dbReference type="CDD" id="cd11324">
    <property type="entry name" value="AmyAc_Amylosucrase"/>
    <property type="match status" value="1"/>
</dbReference>
<evidence type="ECO:0000313" key="3">
    <source>
        <dbReference type="Proteomes" id="UP000548632"/>
    </source>
</evidence>
<dbReference type="InterPro" id="IPR045857">
    <property type="entry name" value="O16G_dom_2"/>
</dbReference>
<sequence>MYEPVAHALLNEILDELSHQVVREDLRHFYTRLGANFYAIYSLFSHLYGQRQDFKPQIIHLTERLARAYIARPERLRQLDTEREKNHDWFISQEWVGMAIYLNGFAGNLNGLLERLPYLQELGINVIHVMPILRCPRGASDGGYAVSDFRDIDPRVGTLSEIQTLAEVMQSYGMLLTLDVVVNHTSNEHEWAQAACAGHAVYQDFYYLFPTRDVPDMFEKTLPEIFPENAPGNFTWVPEINQWAMTVFNNYQWDLKYSNPAVFIEMLDVILFWANQGADILRLDAVAFLWKKIGTASQNEREAHLILQLMKDCCQVVAPGTLFIAEAIVAPSEIIKYFGEDAVIAKECEIAYNATFMALLWDAVATKNARLLNRGIKSLPSKLDRATWLNYLRCHDDIGLGFDDADIRACGYEPYAHRHFLVEWFTGVFEDSPASGRPFGVNAKTGDARIVGTLASLVGLETARQANDEPAISQAIALILTLHAMILSFGGIPLLWYGDEGGTCNDYSFLEDDNKSNDTRWLHRPYIDWTQVERRHDSGTIEQQLFDGLKRMIAIRKNIQVFADFNNRELIDVPNPHLFVFLRSHPSVIANSVLVIANFDTKPQHLALADLSTNARAIFRYGQVQDLISNMAPALFNEVLIIPPCHFYWLSGQSSNRLT</sequence>
<comment type="caution">
    <text evidence="2">The sequence shown here is derived from an EMBL/GenBank/DDBJ whole genome shotgun (WGS) entry which is preliminary data.</text>
</comment>
<dbReference type="GO" id="GO:0047669">
    <property type="term" value="F:amylosucrase activity"/>
    <property type="evidence" value="ECO:0007669"/>
    <property type="project" value="InterPro"/>
</dbReference>
<proteinExistence type="predicted"/>
<protein>
    <submittedName>
        <fullName evidence="2">Alpha-amylase</fullName>
    </submittedName>
</protein>
<evidence type="ECO:0000259" key="1">
    <source>
        <dbReference type="SMART" id="SM00642"/>
    </source>
</evidence>
<dbReference type="SUPFAM" id="SSF51011">
    <property type="entry name" value="Glycosyl hydrolase domain"/>
    <property type="match status" value="1"/>
</dbReference>
<dbReference type="Proteomes" id="UP000548632">
    <property type="component" value="Unassembled WGS sequence"/>
</dbReference>
<feature type="domain" description="Glycosyl hydrolase family 13 catalytic" evidence="1">
    <location>
        <begin position="99"/>
        <end position="556"/>
    </location>
</feature>
<dbReference type="PANTHER" id="PTHR10357">
    <property type="entry name" value="ALPHA-AMYLASE FAMILY MEMBER"/>
    <property type="match status" value="1"/>
</dbReference>
<dbReference type="InterPro" id="IPR006047">
    <property type="entry name" value="GH13_cat_dom"/>
</dbReference>
<keyword evidence="3" id="KW-1185">Reference proteome</keyword>
<dbReference type="InterPro" id="IPR044077">
    <property type="entry name" value="Amylosucrase"/>
</dbReference>
<gene>
    <name evidence="2" type="ORF">HUK38_03050</name>
</gene>
<dbReference type="AlphaFoldDB" id="A0A839HDE3"/>
<dbReference type="InterPro" id="IPR017853">
    <property type="entry name" value="GH"/>
</dbReference>
<reference evidence="2 3" key="1">
    <citation type="journal article" date="2020" name="Arch. Microbiol.">
        <title>The genome sequence of the giant phototrophic gammaproteobacterium Thiospirillum jenense gives insight into its physiological properties and phylogenetic relationships.</title>
        <authorList>
            <person name="Imhoff J.F."/>
            <person name="Meyer T.E."/>
            <person name="Kyndt J.A."/>
        </authorList>
    </citation>
    <scope>NUCLEOTIDE SEQUENCE [LARGE SCALE GENOMIC DNA]</scope>
    <source>
        <strain evidence="2 3">DSM 216</strain>
    </source>
</reference>
<dbReference type="InterPro" id="IPR013780">
    <property type="entry name" value="Glyco_hydro_b"/>
</dbReference>
<dbReference type="Gene3D" id="1.10.1740.10">
    <property type="match status" value="1"/>
</dbReference>
<dbReference type="EMBL" id="JABVCQ010000005">
    <property type="protein sequence ID" value="MBB1125207.1"/>
    <property type="molecule type" value="Genomic_DNA"/>
</dbReference>
<organism evidence="2 3">
    <name type="scientific">Thiospirillum jenense</name>
    <dbReference type="NCBI Taxonomy" id="1653858"/>
    <lineage>
        <taxon>Bacteria</taxon>
        <taxon>Pseudomonadati</taxon>
        <taxon>Pseudomonadota</taxon>
        <taxon>Gammaproteobacteria</taxon>
        <taxon>Chromatiales</taxon>
        <taxon>Chromatiaceae</taxon>
        <taxon>Thiospirillum</taxon>
    </lineage>
</organism>
<accession>A0A839HDE3</accession>
<name>A0A839HDE3_9GAMM</name>
<dbReference type="Gene3D" id="2.60.40.1180">
    <property type="entry name" value="Golgi alpha-mannosidase II"/>
    <property type="match status" value="1"/>
</dbReference>
<dbReference type="GO" id="GO:0005975">
    <property type="term" value="P:carbohydrate metabolic process"/>
    <property type="evidence" value="ECO:0007669"/>
    <property type="project" value="InterPro"/>
</dbReference>
<dbReference type="RefSeq" id="WP_182582389.1">
    <property type="nucleotide sequence ID" value="NZ_JABVCQ010000005.1"/>
</dbReference>
<dbReference type="SMART" id="SM00642">
    <property type="entry name" value="Aamy"/>
    <property type="match status" value="1"/>
</dbReference>
<dbReference type="Pfam" id="PF00128">
    <property type="entry name" value="Alpha-amylase"/>
    <property type="match status" value="1"/>
</dbReference>
<evidence type="ECO:0000313" key="2">
    <source>
        <dbReference type="EMBL" id="MBB1125207.1"/>
    </source>
</evidence>
<dbReference type="Gene3D" id="3.90.400.10">
    <property type="entry name" value="Oligo-1,6-glucosidase, Domain 2"/>
    <property type="match status" value="1"/>
</dbReference>
<dbReference type="Gene3D" id="3.20.20.80">
    <property type="entry name" value="Glycosidases"/>
    <property type="match status" value="1"/>
</dbReference>
<dbReference type="SUPFAM" id="SSF51445">
    <property type="entry name" value="(Trans)glycosidases"/>
    <property type="match status" value="1"/>
</dbReference>